<comment type="caution">
    <text evidence="3">The sequence shown here is derived from an EMBL/GenBank/DDBJ whole genome shotgun (WGS) entry which is preliminary data.</text>
</comment>
<dbReference type="GO" id="GO:0016020">
    <property type="term" value="C:membrane"/>
    <property type="evidence" value="ECO:0007669"/>
    <property type="project" value="TreeGrafter"/>
</dbReference>
<reference evidence="3 4" key="1">
    <citation type="submission" date="2017-08" db="EMBL/GenBank/DDBJ databases">
        <title>Infants hospitalized years apart are colonized by the same room-sourced microbial strains.</title>
        <authorList>
            <person name="Brooks B."/>
            <person name="Olm M.R."/>
            <person name="Firek B.A."/>
            <person name="Baker R."/>
            <person name="Thomas B.C."/>
            <person name="Morowitz M.J."/>
            <person name="Banfield J.F."/>
        </authorList>
    </citation>
    <scope>NUCLEOTIDE SEQUENCE [LARGE SCALE GENOMIC DNA]</scope>
    <source>
        <strain evidence="3">S2_003_000_R2_14</strain>
    </source>
</reference>
<dbReference type="AlphaFoldDB" id="A0A2W5TT24"/>
<dbReference type="InterPro" id="IPR050266">
    <property type="entry name" value="AB_hydrolase_sf"/>
</dbReference>
<protein>
    <recommendedName>
        <fullName evidence="2">AB hydrolase-1 domain-containing protein</fullName>
    </recommendedName>
</protein>
<sequence>MPTLRIGEVTLNYVDVGSGTPIAFLHGLGSRVEDWQFQLEDFSKDFRCVAFDLPGSGKSVDHAHPFGPFSLPGYARVIAAAIRELKLERLHLVGLSMGAMTSLQLALDAPELFRSVTMVNAVASMAPRSFKERVLLGVRGLITYTLGPKGIGKVVAPKLFPEAAQAALREQFRAHLATVNKRVYIAQSRALVGWTVEPRLRELKVPLTLIAADGDYTPLARKHELAAQVPGAKVVVIPNTHHALPVENPAAFNAALRASLLP</sequence>
<dbReference type="InterPro" id="IPR000073">
    <property type="entry name" value="AB_hydrolase_1"/>
</dbReference>
<accession>A0A2W5TT24</accession>
<organism evidence="3 4">
    <name type="scientific">Archangium gephyra</name>
    <dbReference type="NCBI Taxonomy" id="48"/>
    <lineage>
        <taxon>Bacteria</taxon>
        <taxon>Pseudomonadati</taxon>
        <taxon>Myxococcota</taxon>
        <taxon>Myxococcia</taxon>
        <taxon>Myxococcales</taxon>
        <taxon>Cystobacterineae</taxon>
        <taxon>Archangiaceae</taxon>
        <taxon>Archangium</taxon>
    </lineage>
</organism>
<dbReference type="Pfam" id="PF00561">
    <property type="entry name" value="Abhydrolase_1"/>
    <property type="match status" value="1"/>
</dbReference>
<dbReference type="PRINTS" id="PR00111">
    <property type="entry name" value="ABHYDROLASE"/>
</dbReference>
<evidence type="ECO:0000259" key="2">
    <source>
        <dbReference type="Pfam" id="PF00561"/>
    </source>
</evidence>
<name>A0A2W5TT24_9BACT</name>
<keyword evidence="1" id="KW-0378">Hydrolase</keyword>
<gene>
    <name evidence="3" type="ORF">DI536_10540</name>
</gene>
<evidence type="ECO:0000313" key="4">
    <source>
        <dbReference type="Proteomes" id="UP000249061"/>
    </source>
</evidence>
<evidence type="ECO:0000256" key="1">
    <source>
        <dbReference type="ARBA" id="ARBA00022801"/>
    </source>
</evidence>
<dbReference type="PANTHER" id="PTHR43798:SF31">
    <property type="entry name" value="AB HYDROLASE SUPERFAMILY PROTEIN YCLE"/>
    <property type="match status" value="1"/>
</dbReference>
<dbReference type="GO" id="GO:0016787">
    <property type="term" value="F:hydrolase activity"/>
    <property type="evidence" value="ECO:0007669"/>
    <property type="project" value="UniProtKB-KW"/>
</dbReference>
<proteinExistence type="predicted"/>
<evidence type="ECO:0000313" key="3">
    <source>
        <dbReference type="EMBL" id="PZR14485.1"/>
    </source>
</evidence>
<dbReference type="PANTHER" id="PTHR43798">
    <property type="entry name" value="MONOACYLGLYCEROL LIPASE"/>
    <property type="match status" value="1"/>
</dbReference>
<dbReference type="InterPro" id="IPR029058">
    <property type="entry name" value="AB_hydrolase_fold"/>
</dbReference>
<dbReference type="Gene3D" id="3.40.50.1820">
    <property type="entry name" value="alpha/beta hydrolase"/>
    <property type="match status" value="1"/>
</dbReference>
<feature type="domain" description="AB hydrolase-1" evidence="2">
    <location>
        <begin position="21"/>
        <end position="249"/>
    </location>
</feature>
<dbReference type="Proteomes" id="UP000249061">
    <property type="component" value="Unassembled WGS sequence"/>
</dbReference>
<dbReference type="SUPFAM" id="SSF53474">
    <property type="entry name" value="alpha/beta-Hydrolases"/>
    <property type="match status" value="1"/>
</dbReference>
<dbReference type="EMBL" id="QFQP01000007">
    <property type="protein sequence ID" value="PZR14485.1"/>
    <property type="molecule type" value="Genomic_DNA"/>
</dbReference>